<evidence type="ECO:0000313" key="2">
    <source>
        <dbReference type="Proteomes" id="UP000639772"/>
    </source>
</evidence>
<dbReference type="AlphaFoldDB" id="A0A835PGE4"/>
<dbReference type="EMBL" id="JADCNM010000041">
    <property type="protein sequence ID" value="KAG0451935.1"/>
    <property type="molecule type" value="Genomic_DNA"/>
</dbReference>
<sequence>MWSRSTKGNCMDSLSTKFRRCLVALRRWSRREMRDIVGTNTEYERRIGELQDKEAGQGLNKEENTQLGNLISEFHRGCVFEKWWCQREKIHWVQLGDKNTRFFHAAATTRWLNNNISQMKNDEGNTMESRADISNILLQFFGSKWRGGPWVAPSIRHLSHNCISLENREWLTREITEEEVANAIRTSRRNKAPGMDGITTEFVTGY</sequence>
<gene>
    <name evidence="1" type="ORF">HPP92_025946</name>
</gene>
<proteinExistence type="predicted"/>
<evidence type="ECO:0000313" key="1">
    <source>
        <dbReference type="EMBL" id="KAG0451935.1"/>
    </source>
</evidence>
<accession>A0A835PGE4</accession>
<dbReference type="OrthoDB" id="694736at2759"/>
<reference evidence="1 2" key="1">
    <citation type="journal article" date="2020" name="Nat. Food">
        <title>A phased Vanilla planifolia genome enables genetic improvement of flavour and production.</title>
        <authorList>
            <person name="Hasing T."/>
            <person name="Tang H."/>
            <person name="Brym M."/>
            <person name="Khazi F."/>
            <person name="Huang T."/>
            <person name="Chambers A.H."/>
        </authorList>
    </citation>
    <scope>NUCLEOTIDE SEQUENCE [LARGE SCALE GENOMIC DNA]</scope>
    <source>
        <tissue evidence="1">Leaf</tissue>
    </source>
</reference>
<comment type="caution">
    <text evidence="1">The sequence shown here is derived from an EMBL/GenBank/DDBJ whole genome shotgun (WGS) entry which is preliminary data.</text>
</comment>
<protein>
    <submittedName>
        <fullName evidence="1">Uncharacterized protein</fullName>
    </submittedName>
</protein>
<organism evidence="1 2">
    <name type="scientific">Vanilla planifolia</name>
    <name type="common">Vanilla</name>
    <dbReference type="NCBI Taxonomy" id="51239"/>
    <lineage>
        <taxon>Eukaryota</taxon>
        <taxon>Viridiplantae</taxon>
        <taxon>Streptophyta</taxon>
        <taxon>Embryophyta</taxon>
        <taxon>Tracheophyta</taxon>
        <taxon>Spermatophyta</taxon>
        <taxon>Magnoliopsida</taxon>
        <taxon>Liliopsida</taxon>
        <taxon>Asparagales</taxon>
        <taxon>Orchidaceae</taxon>
        <taxon>Vanilloideae</taxon>
        <taxon>Vanilleae</taxon>
        <taxon>Vanilla</taxon>
    </lineage>
</organism>
<dbReference type="Proteomes" id="UP000639772">
    <property type="component" value="Unassembled WGS sequence"/>
</dbReference>
<name>A0A835PGE4_VANPL</name>